<reference evidence="3 4" key="1">
    <citation type="submission" date="2018-07" db="EMBL/GenBank/DDBJ databases">
        <title>Genomic Encyclopedia of Type Strains, Phase IV (KMG-IV): sequencing the most valuable type-strain genomes for metagenomic binning, comparative biology and taxonomic classification.</title>
        <authorList>
            <person name="Goeker M."/>
        </authorList>
    </citation>
    <scope>NUCLEOTIDE SEQUENCE [LARGE SCALE GENOMIC DNA]</scope>
    <source>
        <strain evidence="3 4">DSM 44290</strain>
    </source>
</reference>
<organism evidence="3 4">
    <name type="scientific">Nocardia pseudobrasiliensis</name>
    <dbReference type="NCBI Taxonomy" id="45979"/>
    <lineage>
        <taxon>Bacteria</taxon>
        <taxon>Bacillati</taxon>
        <taxon>Actinomycetota</taxon>
        <taxon>Actinomycetes</taxon>
        <taxon>Mycobacteriales</taxon>
        <taxon>Nocardiaceae</taxon>
        <taxon>Nocardia</taxon>
    </lineage>
</organism>
<dbReference type="Proteomes" id="UP000254869">
    <property type="component" value="Unassembled WGS sequence"/>
</dbReference>
<evidence type="ECO:0000313" key="4">
    <source>
        <dbReference type="Proteomes" id="UP000254869"/>
    </source>
</evidence>
<protein>
    <submittedName>
        <fullName evidence="3">Uncharacterized protein</fullName>
    </submittedName>
</protein>
<dbReference type="EMBL" id="QQBC01000002">
    <property type="protein sequence ID" value="RDI67991.1"/>
    <property type="molecule type" value="Genomic_DNA"/>
</dbReference>
<dbReference type="RefSeq" id="WP_147287853.1">
    <property type="nucleotide sequence ID" value="NZ_QQBC01000002.1"/>
</dbReference>
<evidence type="ECO:0000313" key="3">
    <source>
        <dbReference type="EMBL" id="RDI67991.1"/>
    </source>
</evidence>
<dbReference type="STRING" id="1210086.GCA_001613105_00968"/>
<evidence type="ECO:0000256" key="2">
    <source>
        <dbReference type="SAM" id="SignalP"/>
    </source>
</evidence>
<sequence length="93" mass="9743">MRVAAVMMIVLALSVSVVVGGAGAASAEVRLTTPTGDFAIGRDVLHMVDDGQRDPWRPERARELMVSMYYPARSAANHPGTRRGSGCAEGSAG</sequence>
<keyword evidence="4" id="KW-1185">Reference proteome</keyword>
<feature type="chain" id="PRO_5038532548" evidence="2">
    <location>
        <begin position="28"/>
        <end position="93"/>
    </location>
</feature>
<gene>
    <name evidence="3" type="ORF">DFR76_102392</name>
</gene>
<proteinExistence type="predicted"/>
<comment type="caution">
    <text evidence="3">The sequence shown here is derived from an EMBL/GenBank/DDBJ whole genome shotgun (WGS) entry which is preliminary data.</text>
</comment>
<feature type="signal peptide" evidence="2">
    <location>
        <begin position="1"/>
        <end position="27"/>
    </location>
</feature>
<accession>A0A370ID15</accession>
<keyword evidence="2" id="KW-0732">Signal</keyword>
<dbReference type="AlphaFoldDB" id="A0A370ID15"/>
<evidence type="ECO:0000256" key="1">
    <source>
        <dbReference type="SAM" id="MobiDB-lite"/>
    </source>
</evidence>
<feature type="region of interest" description="Disordered" evidence="1">
    <location>
        <begin position="74"/>
        <end position="93"/>
    </location>
</feature>
<name>A0A370ID15_9NOCA</name>